<evidence type="ECO:0000256" key="5">
    <source>
        <dbReference type="PROSITE-ProRule" id="PRU00024"/>
    </source>
</evidence>
<dbReference type="GO" id="GO:0005525">
    <property type="term" value="F:GTP binding"/>
    <property type="evidence" value="ECO:0007669"/>
    <property type="project" value="InterPro"/>
</dbReference>
<evidence type="ECO:0000256" key="2">
    <source>
        <dbReference type="ARBA" id="ARBA00022771"/>
    </source>
</evidence>
<dbReference type="InterPro" id="IPR013320">
    <property type="entry name" value="ConA-like_dom_sf"/>
</dbReference>
<dbReference type="SMART" id="SM00060">
    <property type="entry name" value="FN3"/>
    <property type="match status" value="2"/>
</dbReference>
<feature type="domain" description="B30.2/SPRY" evidence="9">
    <location>
        <begin position="1306"/>
        <end position="1436"/>
    </location>
</feature>
<dbReference type="Pfam" id="PF25683">
    <property type="entry name" value="URGCP_GTPase"/>
    <property type="match status" value="1"/>
</dbReference>
<reference evidence="12" key="1">
    <citation type="submission" date="2020-10" db="EMBL/GenBank/DDBJ databases">
        <title>Chromosome-scale genome assembly of the Allis shad, Alosa alosa.</title>
        <authorList>
            <person name="Margot Z."/>
            <person name="Christophe K."/>
            <person name="Cabau C."/>
            <person name="Louis A."/>
            <person name="Berthelot C."/>
            <person name="Parey E."/>
            <person name="Roest Crollius H."/>
            <person name="Montfort J."/>
            <person name="Robinson-Rechavi M."/>
            <person name="Bucao C."/>
            <person name="Bouchez O."/>
            <person name="Gislard M."/>
            <person name="Lluch J."/>
            <person name="Milhes M."/>
            <person name="Lampietro C."/>
            <person name="Lopez Roques C."/>
            <person name="Donnadieu C."/>
            <person name="Braasch I."/>
            <person name="Desvignes T."/>
            <person name="Postlethwait J."/>
            <person name="Bobe J."/>
            <person name="Guiguen Y."/>
        </authorList>
    </citation>
    <scope>NUCLEOTIDE SEQUENCE</scope>
    <source>
        <strain evidence="12">M-15738</strain>
        <tissue evidence="12">Blood</tissue>
    </source>
</reference>
<dbReference type="InterPro" id="IPR027417">
    <property type="entry name" value="P-loop_NTPase"/>
</dbReference>
<dbReference type="PROSITE" id="PS50188">
    <property type="entry name" value="B302_SPRY"/>
    <property type="match status" value="1"/>
</dbReference>
<dbReference type="InterPro" id="IPR057365">
    <property type="entry name" value="URGCP"/>
</dbReference>
<dbReference type="PROSITE" id="PS51717">
    <property type="entry name" value="G_VLIG"/>
    <property type="match status" value="1"/>
</dbReference>
<keyword evidence="13" id="KW-1185">Reference proteome</keyword>
<dbReference type="InterPro" id="IPR000315">
    <property type="entry name" value="Znf_B-box"/>
</dbReference>
<dbReference type="CDD" id="cd19757">
    <property type="entry name" value="Bbox1"/>
    <property type="match status" value="1"/>
</dbReference>
<dbReference type="SMART" id="SM00589">
    <property type="entry name" value="PRY"/>
    <property type="match status" value="1"/>
</dbReference>
<sequence>MSEGQAQKVQSHSAEPVCDNDGCDERVVTTCLTCRTLHCMFHARQHKAVEESHRLHDLANPQRNQQRGPAAQDLQKQPHRGEKAVSVKKAQLEAQSKTSDWQACPNLPVYDSATPNSGTNECLSEQDHSNLPGYYSATTDSGISESSSEYGSPCDVCPRGRAVIKCITCDDRFCQSCSKHHTNMVGHQLQNLTQGSDYNTTIQQGLSIKQIQFTSVRSDTVSLSWPPTKDTSGRHRFKVTWTRGQEQRNLVVTRPGMEVTDLLPGEKYIFNVATISEDGDQKPYATGCIDTAVPSPENLAVEAGVSSASLTWTKPDGVGQVSYLLDIFRDGTHLNAIHRDSLHYTIPDLQHGKDYTVSVATVLSNGNQSNTISRTFKIVHDLAEVLSILGLKDLQGGKLTLSSVLEINRNTVSEKSAQSLEQLPWTFLRKLMIANINPRHNIFGEDPIYVEVYNTDHIYCDPKSIFETINPLDLITALFHCADPFLRQKMVSKMSICQFAVPLLLPNCDTQQSTLMLWAMRDIVKKFRPYSPAGDRAFVEGRVVDMDIPMVSFVRLGESSLAKSQTLNKLLSYLHQPNDTFVHHDMEYGDVPRRISDGLVEVSWYLPCGNTNIDLFREPVAMANLRGDGKLFKTQMYFLSQTSAAIFIFSDDLEGDFTALTNTDSKAELFLVTSSQSAKDICRKLNIKETNVVIKNRQNDEELVKTLRLYVSGVTEKKRMKILNMTASARQAGIHVDEDCRDCVKGRDYAEAISSTVKDIAQFKEDQLPLHGQMWQEISQTKEEMYSMKHVDRGQNIKQYRLSLQSKIYHFRKKQYQTDISEAMTNFTAGISQSKAVRLYFLKWLKIKLEHVCHQNPEQRNEYGHRTPQDKETTAGLCYQIPKCSLGPEHFFRELGQLYECACSLPDNTQARQQVQHLPPLCAQVLLDGYAVELVDGDASNIPMKWISEVLTQLHKLVTTKSRIQVLTVLGVQGSGKSTLLNTLFGVHFDISSGRCTRGAFMQLIRVSDEVRFEFKCDFIMIINTEGLKSPASLDTSYKHDNELATLVIGLSDITLINVSMENNTETKDILQIVVHAFLRMKEVLKKPKCLFVHQNVTDMSFHDNNMRDRKKLEEELNDMTRTAAKIENKDCNIKFSDVMDFVPDKDSYYIPGFWHGPPPMGPEGLRIKMKDLQNTLEDYEQVKLSCDHTAEYIKVQSNNTEKQIKEDFEKLHQFLRDEEAARISALWKEEGQKSRMMKEKIEQMVREISSLSDSIRVVEKMGADDVSLLQEGTCQNYKSTLERAQCALQNPERVSGALINVAKHLGNLKFRVWEKMQDVVQYSPVILDPNIAHPNLMLSEDLTSVRFSFKRIQHHHPNNPERYYSSVSRVVDCRGFSAGTHCWDVEVGDGSGTWECRLSLVRVGGRIPSVGPGVWDILNMDTRHTPHPNQSLSLK</sequence>
<feature type="region of interest" description="Disordered" evidence="7">
    <location>
        <begin position="60"/>
        <end position="84"/>
    </location>
</feature>
<gene>
    <name evidence="12" type="ORF">AALO_G00044380</name>
</gene>
<dbReference type="PANTHER" id="PTHR14819">
    <property type="entry name" value="GTP-BINDING"/>
    <property type="match status" value="1"/>
</dbReference>
<keyword evidence="2 5" id="KW-0479">Metal-binding</keyword>
<accession>A0AAV6HAS8</accession>
<dbReference type="SUPFAM" id="SSF52540">
    <property type="entry name" value="P-loop containing nucleoside triphosphate hydrolases"/>
    <property type="match status" value="1"/>
</dbReference>
<dbReference type="Gene3D" id="2.60.40.10">
    <property type="entry name" value="Immunoglobulins"/>
    <property type="match status" value="2"/>
</dbReference>
<evidence type="ECO:0000256" key="7">
    <source>
        <dbReference type="SAM" id="MobiDB-lite"/>
    </source>
</evidence>
<evidence type="ECO:0000256" key="3">
    <source>
        <dbReference type="ARBA" id="ARBA00022833"/>
    </source>
</evidence>
<feature type="coiled-coil region" evidence="6">
    <location>
        <begin position="1103"/>
        <end position="1130"/>
    </location>
</feature>
<evidence type="ECO:0000256" key="6">
    <source>
        <dbReference type="SAM" id="Coils"/>
    </source>
</evidence>
<dbReference type="InterPro" id="IPR003961">
    <property type="entry name" value="FN3_dom"/>
</dbReference>
<dbReference type="GO" id="GO:0008270">
    <property type="term" value="F:zinc ion binding"/>
    <property type="evidence" value="ECO:0007669"/>
    <property type="project" value="UniProtKB-KW"/>
</dbReference>
<dbReference type="InterPro" id="IPR043136">
    <property type="entry name" value="B30.2/SPRY_sf"/>
</dbReference>
<comment type="caution">
    <text evidence="12">The sequence shown here is derived from an EMBL/GenBank/DDBJ whole genome shotgun (WGS) entry which is preliminary data.</text>
</comment>
<dbReference type="InterPro" id="IPR036116">
    <property type="entry name" value="FN3_sf"/>
</dbReference>
<feature type="domain" description="VLIG-type G" evidence="11">
    <location>
        <begin position="961"/>
        <end position="1210"/>
    </location>
</feature>
<dbReference type="InterPro" id="IPR013783">
    <property type="entry name" value="Ig-like_fold"/>
</dbReference>
<dbReference type="EMBL" id="JADWDJ010000003">
    <property type="protein sequence ID" value="KAG5283644.1"/>
    <property type="molecule type" value="Genomic_DNA"/>
</dbReference>
<name>A0AAV6HAS8_9TELE</name>
<dbReference type="InterPro" id="IPR001870">
    <property type="entry name" value="B30.2/SPRY"/>
</dbReference>
<dbReference type="SUPFAM" id="SSF49899">
    <property type="entry name" value="Concanavalin A-like lectins/glucanases"/>
    <property type="match status" value="1"/>
</dbReference>
<evidence type="ECO:0000256" key="4">
    <source>
        <dbReference type="ARBA" id="ARBA00023054"/>
    </source>
</evidence>
<dbReference type="CDD" id="cd00063">
    <property type="entry name" value="FN3"/>
    <property type="match status" value="2"/>
</dbReference>
<dbReference type="InterPro" id="IPR052986">
    <property type="entry name" value="VLIG_GTPase"/>
</dbReference>
<dbReference type="InterPro" id="IPR030383">
    <property type="entry name" value="G_VLIG_dom"/>
</dbReference>
<evidence type="ECO:0000259" key="9">
    <source>
        <dbReference type="PROSITE" id="PS50188"/>
    </source>
</evidence>
<dbReference type="PRINTS" id="PR01407">
    <property type="entry name" value="BUTYPHLNCDUF"/>
</dbReference>
<evidence type="ECO:0000259" key="10">
    <source>
        <dbReference type="PROSITE" id="PS50853"/>
    </source>
</evidence>
<evidence type="ECO:0000259" key="11">
    <source>
        <dbReference type="PROSITE" id="PS51717"/>
    </source>
</evidence>
<keyword evidence="4 6" id="KW-0175">Coiled coil</keyword>
<feature type="domain" description="Fibronectin type-III" evidence="10">
    <location>
        <begin position="207"/>
        <end position="294"/>
    </location>
</feature>
<dbReference type="Gene3D" id="3.40.50.300">
    <property type="entry name" value="P-loop containing nucleotide triphosphate hydrolases"/>
    <property type="match status" value="1"/>
</dbReference>
<organism evidence="12 13">
    <name type="scientific">Alosa alosa</name>
    <name type="common">allis shad</name>
    <dbReference type="NCBI Taxonomy" id="278164"/>
    <lineage>
        <taxon>Eukaryota</taxon>
        <taxon>Metazoa</taxon>
        <taxon>Chordata</taxon>
        <taxon>Craniata</taxon>
        <taxon>Vertebrata</taxon>
        <taxon>Euteleostomi</taxon>
        <taxon>Actinopterygii</taxon>
        <taxon>Neopterygii</taxon>
        <taxon>Teleostei</taxon>
        <taxon>Clupei</taxon>
        <taxon>Clupeiformes</taxon>
        <taxon>Clupeoidei</taxon>
        <taxon>Clupeidae</taxon>
        <taxon>Alosa</taxon>
    </lineage>
</organism>
<dbReference type="Gene3D" id="2.60.120.920">
    <property type="match status" value="1"/>
</dbReference>
<evidence type="ECO:0000313" key="12">
    <source>
        <dbReference type="EMBL" id="KAG5283644.1"/>
    </source>
</evidence>
<comment type="similarity">
    <text evidence="1">Belongs to the TRAFAC class dynamin-like GTPase superfamily. Very large inducible GTPase (VLIG) family.</text>
</comment>
<keyword evidence="3" id="KW-0862">Zinc</keyword>
<feature type="domain" description="B box-type" evidence="8">
    <location>
        <begin position="149"/>
        <end position="192"/>
    </location>
</feature>
<proteinExistence type="inferred from homology"/>
<dbReference type="SUPFAM" id="SSF49265">
    <property type="entry name" value="Fibronectin type III"/>
    <property type="match status" value="1"/>
</dbReference>
<evidence type="ECO:0000313" key="13">
    <source>
        <dbReference type="Proteomes" id="UP000823561"/>
    </source>
</evidence>
<dbReference type="InterPro" id="IPR003879">
    <property type="entry name" value="Butyrophylin_SPRY"/>
</dbReference>
<dbReference type="InterPro" id="IPR006574">
    <property type="entry name" value="PRY"/>
</dbReference>
<dbReference type="Pfam" id="PF00041">
    <property type="entry name" value="fn3"/>
    <property type="match status" value="2"/>
</dbReference>
<feature type="domain" description="Fibronectin type-III" evidence="10">
    <location>
        <begin position="295"/>
        <end position="381"/>
    </location>
</feature>
<dbReference type="Pfam" id="PF13765">
    <property type="entry name" value="PRY"/>
    <property type="match status" value="1"/>
</dbReference>
<keyword evidence="2 5" id="KW-0863">Zinc-finger</keyword>
<dbReference type="Pfam" id="PF25496">
    <property type="entry name" value="URGCP"/>
    <property type="match status" value="1"/>
</dbReference>
<dbReference type="PROSITE" id="PS50119">
    <property type="entry name" value="ZF_BBOX"/>
    <property type="match status" value="1"/>
</dbReference>
<protein>
    <submittedName>
        <fullName evidence="12">Uncharacterized protein</fullName>
    </submittedName>
</protein>
<evidence type="ECO:0000259" key="8">
    <source>
        <dbReference type="PROSITE" id="PS50119"/>
    </source>
</evidence>
<dbReference type="PROSITE" id="PS50853">
    <property type="entry name" value="FN3"/>
    <property type="match status" value="2"/>
</dbReference>
<evidence type="ECO:0000256" key="1">
    <source>
        <dbReference type="ARBA" id="ARBA00006828"/>
    </source>
</evidence>
<dbReference type="PANTHER" id="PTHR14819:SF9">
    <property type="entry name" value="UP-REGULATOR OF CELL PROLIFERATION-LIKE"/>
    <property type="match status" value="1"/>
</dbReference>
<dbReference type="Proteomes" id="UP000823561">
    <property type="component" value="Chromosome 3"/>
</dbReference>